<evidence type="ECO:0000313" key="9">
    <source>
        <dbReference type="Proteomes" id="UP000694406"/>
    </source>
</evidence>
<organism evidence="8 9">
    <name type="scientific">Laticauda laticaudata</name>
    <name type="common">Blue-ringed sea krait</name>
    <name type="synonym">Blue-lipped sea krait</name>
    <dbReference type="NCBI Taxonomy" id="8630"/>
    <lineage>
        <taxon>Eukaryota</taxon>
        <taxon>Metazoa</taxon>
        <taxon>Chordata</taxon>
        <taxon>Craniata</taxon>
        <taxon>Vertebrata</taxon>
        <taxon>Euteleostomi</taxon>
        <taxon>Lepidosauria</taxon>
        <taxon>Squamata</taxon>
        <taxon>Bifurcata</taxon>
        <taxon>Unidentata</taxon>
        <taxon>Episquamata</taxon>
        <taxon>Toxicofera</taxon>
        <taxon>Serpentes</taxon>
        <taxon>Colubroidea</taxon>
        <taxon>Elapidae</taxon>
        <taxon>Laticaudinae</taxon>
        <taxon>Laticauda</taxon>
    </lineage>
</organism>
<proteinExistence type="inferred from homology"/>
<dbReference type="PANTHER" id="PTHR12570">
    <property type="match status" value="1"/>
</dbReference>
<dbReference type="Proteomes" id="UP000694406">
    <property type="component" value="Unplaced"/>
</dbReference>
<feature type="transmembrane region" description="Helical" evidence="7">
    <location>
        <begin position="12"/>
        <end position="29"/>
    </location>
</feature>
<feature type="transmembrane region" description="Helical" evidence="7">
    <location>
        <begin position="35"/>
        <end position="57"/>
    </location>
</feature>
<dbReference type="GeneTree" id="ENSGT00940000159321"/>
<keyword evidence="3 7" id="KW-0812">Transmembrane</keyword>
<name>A0A8C5RDH2_LATLA</name>
<dbReference type="Ensembl" id="ENSLLTT00000001818.1">
    <property type="protein sequence ID" value="ENSLLTP00000001752.1"/>
    <property type="gene ID" value="ENSLLTG00000001363.1"/>
</dbReference>
<evidence type="ECO:0000256" key="1">
    <source>
        <dbReference type="ARBA" id="ARBA00004141"/>
    </source>
</evidence>
<evidence type="ECO:0000256" key="7">
    <source>
        <dbReference type="SAM" id="Phobius"/>
    </source>
</evidence>
<evidence type="ECO:0000313" key="8">
    <source>
        <dbReference type="Ensembl" id="ENSLLTP00000001752.1"/>
    </source>
</evidence>
<dbReference type="InterPro" id="IPR008521">
    <property type="entry name" value="Mg_trans_NIPA"/>
</dbReference>
<keyword evidence="5 7" id="KW-0472">Membrane</keyword>
<sequence length="116" mass="12594">MEIYGSAQVIPLNYVLSTLSSILAGAMFYHEFQGAGFLSSFMSLFGCSLTFIGVSIISQNRSKEHLTTFYIDCEHIPGKSESGNILSVIPTRTAEKQPLAGGLKRKTTSDTSSNHL</sequence>
<dbReference type="GO" id="GO:0015095">
    <property type="term" value="F:magnesium ion transmembrane transporter activity"/>
    <property type="evidence" value="ECO:0007669"/>
    <property type="project" value="InterPro"/>
</dbReference>
<evidence type="ECO:0008006" key="10">
    <source>
        <dbReference type="Google" id="ProtNLM"/>
    </source>
</evidence>
<dbReference type="AlphaFoldDB" id="A0A8C5RDH2"/>
<reference evidence="8" key="1">
    <citation type="submission" date="2025-08" db="UniProtKB">
        <authorList>
            <consortium name="Ensembl"/>
        </authorList>
    </citation>
    <scope>IDENTIFICATION</scope>
</reference>
<evidence type="ECO:0000256" key="4">
    <source>
        <dbReference type="ARBA" id="ARBA00022989"/>
    </source>
</evidence>
<protein>
    <recommendedName>
        <fullName evidence="10">Magnesium transporter</fullName>
    </recommendedName>
</protein>
<dbReference type="PANTHER" id="PTHR12570:SF16">
    <property type="entry name" value="NIPA-LIKE PROTEIN 2"/>
    <property type="match status" value="1"/>
</dbReference>
<evidence type="ECO:0000256" key="2">
    <source>
        <dbReference type="ARBA" id="ARBA00007230"/>
    </source>
</evidence>
<comment type="subcellular location">
    <subcellularLocation>
        <location evidence="1">Membrane</location>
        <topology evidence="1">Multi-pass membrane protein</topology>
    </subcellularLocation>
</comment>
<keyword evidence="4 7" id="KW-1133">Transmembrane helix</keyword>
<evidence type="ECO:0000256" key="6">
    <source>
        <dbReference type="SAM" id="MobiDB-lite"/>
    </source>
</evidence>
<feature type="region of interest" description="Disordered" evidence="6">
    <location>
        <begin position="92"/>
        <end position="116"/>
    </location>
</feature>
<accession>A0A8C5RDH2</accession>
<dbReference type="GO" id="GO:0016020">
    <property type="term" value="C:membrane"/>
    <property type="evidence" value="ECO:0007669"/>
    <property type="project" value="UniProtKB-SubCell"/>
</dbReference>
<dbReference type="Pfam" id="PF05653">
    <property type="entry name" value="Mg_trans_NIPA"/>
    <property type="match status" value="1"/>
</dbReference>
<evidence type="ECO:0000256" key="3">
    <source>
        <dbReference type="ARBA" id="ARBA00022692"/>
    </source>
</evidence>
<evidence type="ECO:0000256" key="5">
    <source>
        <dbReference type="ARBA" id="ARBA00023136"/>
    </source>
</evidence>
<reference evidence="8" key="2">
    <citation type="submission" date="2025-09" db="UniProtKB">
        <authorList>
            <consortium name="Ensembl"/>
        </authorList>
    </citation>
    <scope>IDENTIFICATION</scope>
</reference>
<comment type="similarity">
    <text evidence="2">Belongs to the NIPA family.</text>
</comment>
<keyword evidence="9" id="KW-1185">Reference proteome</keyword>